<evidence type="ECO:0000313" key="1">
    <source>
        <dbReference type="EMBL" id="MPD05167.1"/>
    </source>
</evidence>
<protein>
    <submittedName>
        <fullName evidence="1">Uncharacterized protein</fullName>
    </submittedName>
</protein>
<name>A0A5B7KER7_PORTR</name>
<accession>A0A5B7KER7</accession>
<organism evidence="1 2">
    <name type="scientific">Portunus trituberculatus</name>
    <name type="common">Swimming crab</name>
    <name type="synonym">Neptunus trituberculatus</name>
    <dbReference type="NCBI Taxonomy" id="210409"/>
    <lineage>
        <taxon>Eukaryota</taxon>
        <taxon>Metazoa</taxon>
        <taxon>Ecdysozoa</taxon>
        <taxon>Arthropoda</taxon>
        <taxon>Crustacea</taxon>
        <taxon>Multicrustacea</taxon>
        <taxon>Malacostraca</taxon>
        <taxon>Eumalacostraca</taxon>
        <taxon>Eucarida</taxon>
        <taxon>Decapoda</taxon>
        <taxon>Pleocyemata</taxon>
        <taxon>Brachyura</taxon>
        <taxon>Eubrachyura</taxon>
        <taxon>Portunoidea</taxon>
        <taxon>Portunidae</taxon>
        <taxon>Portuninae</taxon>
        <taxon>Portunus</taxon>
    </lineage>
</organism>
<gene>
    <name evidence="1" type="ORF">E2C01_100898</name>
</gene>
<evidence type="ECO:0000313" key="2">
    <source>
        <dbReference type="Proteomes" id="UP000324222"/>
    </source>
</evidence>
<comment type="caution">
    <text evidence="1">The sequence shown here is derived from an EMBL/GenBank/DDBJ whole genome shotgun (WGS) entry which is preliminary data.</text>
</comment>
<sequence length="38" mass="4377">MRYSSLVLRCPASHCTSVPRITETNYMNQVMYYGGSLF</sequence>
<reference evidence="1 2" key="1">
    <citation type="submission" date="2019-05" db="EMBL/GenBank/DDBJ databases">
        <title>Another draft genome of Portunus trituberculatus and its Hox gene families provides insights of decapod evolution.</title>
        <authorList>
            <person name="Jeong J.-H."/>
            <person name="Song I."/>
            <person name="Kim S."/>
            <person name="Choi T."/>
            <person name="Kim D."/>
            <person name="Ryu S."/>
            <person name="Kim W."/>
        </authorList>
    </citation>
    <scope>NUCLEOTIDE SEQUENCE [LARGE SCALE GENOMIC DNA]</scope>
    <source>
        <tissue evidence="1">Muscle</tissue>
    </source>
</reference>
<proteinExistence type="predicted"/>
<keyword evidence="2" id="KW-1185">Reference proteome</keyword>
<dbReference type="Proteomes" id="UP000324222">
    <property type="component" value="Unassembled WGS sequence"/>
</dbReference>
<dbReference type="AlphaFoldDB" id="A0A5B7KER7"/>
<dbReference type="EMBL" id="VSRR010144729">
    <property type="protein sequence ID" value="MPD05167.1"/>
    <property type="molecule type" value="Genomic_DNA"/>
</dbReference>